<dbReference type="AlphaFoldDB" id="A0A8H7XT57"/>
<protein>
    <submittedName>
        <fullName evidence="1">Uncharacterized protein</fullName>
    </submittedName>
</protein>
<comment type="caution">
    <text evidence="1">The sequence shown here is derived from an EMBL/GenBank/DDBJ whole genome shotgun (WGS) entry which is preliminary data.</text>
</comment>
<accession>A0A8H7XT57</accession>
<sequence>MPDTVERQEEPKIAFISGPIEPPAGYFEKHYIPKLNEAIAAGHSFVVGPAPGMDTESLRYLITAGVHPDKITVYLAHFEEKLLASKLQWFVDLGGDLYVEGVTTEARDAAMTRDSDYDILRYMSIEEQKNLYGRLYYPRISQTEKNEIRRRQTLLKKAAPDSA</sequence>
<reference evidence="1" key="1">
    <citation type="submission" date="2021-02" db="EMBL/GenBank/DDBJ databases">
        <title>Psilocybe cubensis genome.</title>
        <authorList>
            <person name="Mckernan K.J."/>
            <person name="Crawford S."/>
            <person name="Trippe A."/>
            <person name="Kane L.T."/>
            <person name="Mclaughlin S."/>
        </authorList>
    </citation>
    <scope>NUCLEOTIDE SEQUENCE [LARGE SCALE GENOMIC DNA]</scope>
    <source>
        <strain evidence="1">MGC-MH-2018</strain>
    </source>
</reference>
<dbReference type="OrthoDB" id="5422905at2759"/>
<name>A0A8H7XT57_PSICU</name>
<organism evidence="1">
    <name type="scientific">Psilocybe cubensis</name>
    <name type="common">Psychedelic mushroom</name>
    <name type="synonym">Stropharia cubensis</name>
    <dbReference type="NCBI Taxonomy" id="181762"/>
    <lineage>
        <taxon>Eukaryota</taxon>
        <taxon>Fungi</taxon>
        <taxon>Dikarya</taxon>
        <taxon>Basidiomycota</taxon>
        <taxon>Agaricomycotina</taxon>
        <taxon>Agaricomycetes</taxon>
        <taxon>Agaricomycetidae</taxon>
        <taxon>Agaricales</taxon>
        <taxon>Agaricineae</taxon>
        <taxon>Strophariaceae</taxon>
        <taxon>Psilocybe</taxon>
    </lineage>
</organism>
<proteinExistence type="predicted"/>
<evidence type="ECO:0000313" key="1">
    <source>
        <dbReference type="EMBL" id="KAG5165526.1"/>
    </source>
</evidence>
<gene>
    <name evidence="1" type="ORF">JR316_009105</name>
</gene>
<dbReference type="EMBL" id="JAFIQS010000009">
    <property type="protein sequence ID" value="KAG5165526.1"/>
    <property type="molecule type" value="Genomic_DNA"/>
</dbReference>